<proteinExistence type="predicted"/>
<dbReference type="Proteomes" id="UP000827976">
    <property type="component" value="Chromosome 15"/>
</dbReference>
<name>A0ACB7UN14_DIOAL</name>
<gene>
    <name evidence="1" type="ORF">IHE45_15G091700</name>
</gene>
<reference evidence="2" key="1">
    <citation type="journal article" date="2022" name="Nat. Commun.">
        <title>Chromosome evolution and the genetic basis of agronomically important traits in greater yam.</title>
        <authorList>
            <person name="Bredeson J.V."/>
            <person name="Lyons J.B."/>
            <person name="Oniyinde I.O."/>
            <person name="Okereke N.R."/>
            <person name="Kolade O."/>
            <person name="Nnabue I."/>
            <person name="Nwadili C.O."/>
            <person name="Hribova E."/>
            <person name="Parker M."/>
            <person name="Nwogha J."/>
            <person name="Shu S."/>
            <person name="Carlson J."/>
            <person name="Kariba R."/>
            <person name="Muthemba S."/>
            <person name="Knop K."/>
            <person name="Barton G.J."/>
            <person name="Sherwood A.V."/>
            <person name="Lopez-Montes A."/>
            <person name="Asiedu R."/>
            <person name="Jamnadass R."/>
            <person name="Muchugi A."/>
            <person name="Goodstein D."/>
            <person name="Egesi C.N."/>
            <person name="Featherston J."/>
            <person name="Asfaw A."/>
            <person name="Simpson G.G."/>
            <person name="Dolezel J."/>
            <person name="Hendre P.S."/>
            <person name="Van Deynze A."/>
            <person name="Kumar P.L."/>
            <person name="Obidiegwu J.E."/>
            <person name="Bhattacharjee R."/>
            <person name="Rokhsar D.S."/>
        </authorList>
    </citation>
    <scope>NUCLEOTIDE SEQUENCE [LARGE SCALE GENOMIC DNA]</scope>
    <source>
        <strain evidence="2">cv. TDa95/00328</strain>
    </source>
</reference>
<comment type="caution">
    <text evidence="1">The sequence shown here is derived from an EMBL/GenBank/DDBJ whole genome shotgun (WGS) entry which is preliminary data.</text>
</comment>
<dbReference type="EMBL" id="CM037025">
    <property type="protein sequence ID" value="KAH7661853.1"/>
    <property type="molecule type" value="Genomic_DNA"/>
</dbReference>
<evidence type="ECO:0000313" key="2">
    <source>
        <dbReference type="Proteomes" id="UP000827976"/>
    </source>
</evidence>
<organism evidence="1 2">
    <name type="scientific">Dioscorea alata</name>
    <name type="common">Purple yam</name>
    <dbReference type="NCBI Taxonomy" id="55571"/>
    <lineage>
        <taxon>Eukaryota</taxon>
        <taxon>Viridiplantae</taxon>
        <taxon>Streptophyta</taxon>
        <taxon>Embryophyta</taxon>
        <taxon>Tracheophyta</taxon>
        <taxon>Spermatophyta</taxon>
        <taxon>Magnoliopsida</taxon>
        <taxon>Liliopsida</taxon>
        <taxon>Dioscoreales</taxon>
        <taxon>Dioscoreaceae</taxon>
        <taxon>Dioscorea</taxon>
    </lineage>
</organism>
<protein>
    <submittedName>
        <fullName evidence="1">At5g01610-like protein</fullName>
    </submittedName>
</protein>
<accession>A0ACB7UN14</accession>
<evidence type="ECO:0000313" key="1">
    <source>
        <dbReference type="EMBL" id="KAH7661853.1"/>
    </source>
</evidence>
<keyword evidence="2" id="KW-1185">Reference proteome</keyword>
<sequence length="191" mass="21157">MLSLAGKPLLLLLLLSVAGGLALAGSPALTSNGTSIYDLLPKYGLPPGLLPDTVINYTLSEDGSFVLHLAGPCYIEFDYLVYYEPLITGTVHYGSIDDLKGIQVRRFLIWFDVDSIKVDLPPANFIYFQVGWITRKLSVGQFETVHSCRDSVLGLRRIKDSAELVIQVKTLEKISLWFARSWASDESMSLN</sequence>